<dbReference type="InterPro" id="IPR018062">
    <property type="entry name" value="HTH_AraC-typ_CS"/>
</dbReference>
<keyword evidence="2" id="KW-0238">DNA-binding</keyword>
<evidence type="ECO:0000313" key="6">
    <source>
        <dbReference type="Proteomes" id="UP001141933"/>
    </source>
</evidence>
<proteinExistence type="predicted"/>
<keyword evidence="6" id="KW-1185">Reference proteome</keyword>
<dbReference type="RefSeq" id="WP_269878260.1">
    <property type="nucleotide sequence ID" value="NZ_JAPZVM010000007.1"/>
</dbReference>
<protein>
    <submittedName>
        <fullName evidence="5">AraC family transcriptional regulator</fullName>
    </submittedName>
</protein>
<dbReference type="InterPro" id="IPR009057">
    <property type="entry name" value="Homeodomain-like_sf"/>
</dbReference>
<dbReference type="PANTHER" id="PTHR43280:SF28">
    <property type="entry name" value="HTH-TYPE TRANSCRIPTIONAL ACTIVATOR RHAS"/>
    <property type="match status" value="1"/>
</dbReference>
<evidence type="ECO:0000256" key="3">
    <source>
        <dbReference type="ARBA" id="ARBA00023163"/>
    </source>
</evidence>
<evidence type="ECO:0000259" key="4">
    <source>
        <dbReference type="PROSITE" id="PS01124"/>
    </source>
</evidence>
<dbReference type="PANTHER" id="PTHR43280">
    <property type="entry name" value="ARAC-FAMILY TRANSCRIPTIONAL REGULATOR"/>
    <property type="match status" value="1"/>
</dbReference>
<accession>A0ABT4PIW6</accession>
<gene>
    <name evidence="5" type="ORF">O6P32_09615</name>
</gene>
<name>A0ABT4PIW6_9BACT</name>
<dbReference type="SUPFAM" id="SSF46689">
    <property type="entry name" value="Homeodomain-like"/>
    <property type="match status" value="1"/>
</dbReference>
<dbReference type="InterPro" id="IPR018060">
    <property type="entry name" value="HTH_AraC"/>
</dbReference>
<evidence type="ECO:0000256" key="1">
    <source>
        <dbReference type="ARBA" id="ARBA00023015"/>
    </source>
</evidence>
<dbReference type="Proteomes" id="UP001141933">
    <property type="component" value="Unassembled WGS sequence"/>
</dbReference>
<comment type="caution">
    <text evidence="5">The sequence shown here is derived from an EMBL/GenBank/DDBJ whole genome shotgun (WGS) entry which is preliminary data.</text>
</comment>
<evidence type="ECO:0000256" key="2">
    <source>
        <dbReference type="ARBA" id="ARBA00023125"/>
    </source>
</evidence>
<keyword evidence="1" id="KW-0805">Transcription regulation</keyword>
<feature type="domain" description="HTH araC/xylS-type" evidence="4">
    <location>
        <begin position="110"/>
        <end position="178"/>
    </location>
</feature>
<dbReference type="Gene3D" id="1.10.10.60">
    <property type="entry name" value="Homeodomain-like"/>
    <property type="match status" value="1"/>
</dbReference>
<dbReference type="SMART" id="SM00342">
    <property type="entry name" value="HTH_ARAC"/>
    <property type="match status" value="1"/>
</dbReference>
<reference evidence="5" key="1">
    <citation type="submission" date="2022-12" db="EMBL/GenBank/DDBJ databases">
        <title>Phocaeicola acetigenes sp. nov., isolated feces from a healthy human.</title>
        <authorList>
            <person name="Do H."/>
            <person name="Ha Y.B."/>
            <person name="Kim J.-S."/>
            <person name="Suh M.K."/>
            <person name="Kim H.S."/>
            <person name="Lee J.-S."/>
        </authorList>
    </citation>
    <scope>NUCLEOTIDE SEQUENCE</scope>
    <source>
        <strain evidence="5">KGMB11183</strain>
    </source>
</reference>
<dbReference type="EMBL" id="JAPZVM010000007">
    <property type="protein sequence ID" value="MCZ8372963.1"/>
    <property type="molecule type" value="Genomic_DNA"/>
</dbReference>
<dbReference type="Pfam" id="PF12833">
    <property type="entry name" value="HTH_18"/>
    <property type="match status" value="1"/>
</dbReference>
<dbReference type="PROSITE" id="PS00041">
    <property type="entry name" value="HTH_ARAC_FAMILY_1"/>
    <property type="match status" value="1"/>
</dbReference>
<dbReference type="PROSITE" id="PS01124">
    <property type="entry name" value="HTH_ARAC_FAMILY_2"/>
    <property type="match status" value="1"/>
</dbReference>
<sequence length="190" mass="22220">MEGSTIYIKNMVCNRCIMVVEQLLTNMGFTLRHIELGKVIVEEQLLPNDYKAIDEQLRPIGFELIDDKRIRLIEQIKKEIIELIYYQDNNLKTNLSDYLTTQCHFEYSLLSKLFSETTGMTIEKYFIAQKIERVKELLLYNELSLNEIAIKLNYSSTAHLSAQFKSVTGTTPSQFRKIKEQKRKAIDQIV</sequence>
<keyword evidence="3" id="KW-0804">Transcription</keyword>
<organism evidence="5 6">
    <name type="scientific">Phocaeicola acetigenes</name>
    <dbReference type="NCBI Taxonomy" id="3016083"/>
    <lineage>
        <taxon>Bacteria</taxon>
        <taxon>Pseudomonadati</taxon>
        <taxon>Bacteroidota</taxon>
        <taxon>Bacteroidia</taxon>
        <taxon>Bacteroidales</taxon>
        <taxon>Bacteroidaceae</taxon>
        <taxon>Phocaeicola</taxon>
    </lineage>
</organism>
<evidence type="ECO:0000313" key="5">
    <source>
        <dbReference type="EMBL" id="MCZ8372963.1"/>
    </source>
</evidence>